<dbReference type="OrthoDB" id="28053at2759"/>
<organism evidence="6 7">
    <name type="scientific">Phytophthora palmivora</name>
    <dbReference type="NCBI Taxonomy" id="4796"/>
    <lineage>
        <taxon>Eukaryota</taxon>
        <taxon>Sar</taxon>
        <taxon>Stramenopiles</taxon>
        <taxon>Oomycota</taxon>
        <taxon>Peronosporomycetes</taxon>
        <taxon>Peronosporales</taxon>
        <taxon>Peronosporaceae</taxon>
        <taxon>Phytophthora</taxon>
    </lineage>
</organism>
<dbReference type="InterPro" id="IPR002553">
    <property type="entry name" value="Clathrin/coatomer_adapt-like_N"/>
</dbReference>
<gene>
    <name evidence="6" type="ORF">PHPALM_31860</name>
</gene>
<dbReference type="GO" id="GO:0030117">
    <property type="term" value="C:membrane coat"/>
    <property type="evidence" value="ECO:0007669"/>
    <property type="project" value="InterPro"/>
</dbReference>
<keyword evidence="4" id="KW-0472">Membrane</keyword>
<dbReference type="InterPro" id="IPR011989">
    <property type="entry name" value="ARM-like"/>
</dbReference>
<evidence type="ECO:0000313" key="7">
    <source>
        <dbReference type="Proteomes" id="UP000237271"/>
    </source>
</evidence>
<dbReference type="GO" id="GO:0016192">
    <property type="term" value="P:vesicle-mediated transport"/>
    <property type="evidence" value="ECO:0007669"/>
    <property type="project" value="InterPro"/>
</dbReference>
<dbReference type="PANTHER" id="PTHR22780">
    <property type="entry name" value="ADAPTIN, ALPHA/GAMMA/EPSILON"/>
    <property type="match status" value="1"/>
</dbReference>
<keyword evidence="3" id="KW-0653">Protein transport</keyword>
<comment type="caution">
    <text evidence="6">The sequence shown here is derived from an EMBL/GenBank/DDBJ whole genome shotgun (WGS) entry which is preliminary data.</text>
</comment>
<dbReference type="Pfam" id="PF01602">
    <property type="entry name" value="Adaptin_N"/>
    <property type="match status" value="1"/>
</dbReference>
<evidence type="ECO:0000256" key="1">
    <source>
        <dbReference type="ARBA" id="ARBA00004308"/>
    </source>
</evidence>
<evidence type="ECO:0000259" key="5">
    <source>
        <dbReference type="Pfam" id="PF01602"/>
    </source>
</evidence>
<evidence type="ECO:0000256" key="3">
    <source>
        <dbReference type="ARBA" id="ARBA00022927"/>
    </source>
</evidence>
<dbReference type="SUPFAM" id="SSF48371">
    <property type="entry name" value="ARM repeat"/>
    <property type="match status" value="1"/>
</dbReference>
<comment type="subcellular location">
    <subcellularLocation>
        <location evidence="1">Endomembrane system</location>
    </subcellularLocation>
</comment>
<evidence type="ECO:0000313" key="6">
    <source>
        <dbReference type="EMBL" id="POM59414.1"/>
    </source>
</evidence>
<dbReference type="InterPro" id="IPR050840">
    <property type="entry name" value="Adaptor_Complx_Large_Subunit"/>
</dbReference>
<dbReference type="InterPro" id="IPR016024">
    <property type="entry name" value="ARM-type_fold"/>
</dbReference>
<dbReference type="EMBL" id="NCKW01017170">
    <property type="protein sequence ID" value="POM59414.1"/>
    <property type="molecule type" value="Genomic_DNA"/>
</dbReference>
<dbReference type="Gene3D" id="1.25.10.10">
    <property type="entry name" value="Leucine-rich Repeat Variant"/>
    <property type="match status" value="1"/>
</dbReference>
<evidence type="ECO:0000256" key="4">
    <source>
        <dbReference type="ARBA" id="ARBA00023136"/>
    </source>
</evidence>
<protein>
    <submittedName>
        <fullName evidence="6">AP-1 complex subunit gamma-1</fullName>
    </submittedName>
</protein>
<dbReference type="GO" id="GO:0006886">
    <property type="term" value="P:intracellular protein transport"/>
    <property type="evidence" value="ECO:0007669"/>
    <property type="project" value="InterPro"/>
</dbReference>
<name>A0A2P4X1J8_9STRA</name>
<keyword evidence="7" id="KW-1185">Reference proteome</keyword>
<reference evidence="6 7" key="1">
    <citation type="journal article" date="2017" name="Genome Biol. Evol.">
        <title>Phytophthora megakarya and P. palmivora, closely related causal agents of cacao black pod rot, underwent increases in genome sizes and gene numbers by different mechanisms.</title>
        <authorList>
            <person name="Ali S.S."/>
            <person name="Shao J."/>
            <person name="Lary D.J."/>
            <person name="Kronmiller B."/>
            <person name="Shen D."/>
            <person name="Strem M.D."/>
            <person name="Amoako-Attah I."/>
            <person name="Akrofi A.Y."/>
            <person name="Begoude B.A."/>
            <person name="Ten Hoopen G.M."/>
            <person name="Coulibaly K."/>
            <person name="Kebe B.I."/>
            <person name="Melnick R.L."/>
            <person name="Guiltinan M.J."/>
            <person name="Tyler B.M."/>
            <person name="Meinhardt L.W."/>
            <person name="Bailey B.A."/>
        </authorList>
    </citation>
    <scope>NUCLEOTIDE SEQUENCE [LARGE SCALE GENOMIC DNA]</scope>
    <source>
        <strain evidence="7">sbr112.9</strain>
    </source>
</reference>
<dbReference type="Proteomes" id="UP000237271">
    <property type="component" value="Unassembled WGS sequence"/>
</dbReference>
<feature type="domain" description="Clathrin/coatomer adaptor adaptin-like N-terminal" evidence="5">
    <location>
        <begin position="21"/>
        <end position="465"/>
    </location>
</feature>
<sequence length="473" mass="53004">MSQKLRDLIRGVRASKTAAEERAVIAKESALIRTAFKDQDKQYRHRNVAKLLFIHMLGYPSHFGQMECVKLIASPYFAEKRMGYLGLILLLTDQEDVLTLVTNSVKNDLNNQNHFIVALALTAVGNIASADMARDLVMDVDRHLRSDNEHLRKKAALAAIRVFTKVPDLVEDFTESILGLLRAKHHGVQLITEVVLLDAENLKRFSTLVPKLVRQLRNLLSMGYSSEYDVSGIADPFLQVAILKLLRLLGKDNEEASEAMNDVLAQVATNTETAKTAGNAILYECVQTIMTIESDSGLRVLAINILGRFLLNRDNNIRYVALNTLSKVVTDDLAAVQRHTNTIVDCLKDPDTSIRQRALELIYSLVNSSNIQTLAREMLNYLVIAPNEQKPELCSRIADAVDRYAPSSRWHIDTLITMLSIAGSTLPDERICSSLITLIQRNTDLHPYVVHKLFWALHDDVSQLSLVHQVFAS</sequence>
<accession>A0A2P4X1J8</accession>
<dbReference type="GO" id="GO:0012505">
    <property type="term" value="C:endomembrane system"/>
    <property type="evidence" value="ECO:0007669"/>
    <property type="project" value="UniProtKB-SubCell"/>
</dbReference>
<dbReference type="AlphaFoldDB" id="A0A2P4X1J8"/>
<evidence type="ECO:0000256" key="2">
    <source>
        <dbReference type="ARBA" id="ARBA00022448"/>
    </source>
</evidence>
<proteinExistence type="predicted"/>
<keyword evidence="2" id="KW-0813">Transport</keyword>